<dbReference type="SUPFAM" id="SSF54427">
    <property type="entry name" value="NTF2-like"/>
    <property type="match status" value="1"/>
</dbReference>
<reference evidence="2" key="1">
    <citation type="journal article" date="2014" name="Int. J. Syst. Evol. Microbiol.">
        <title>Complete genome sequence of Corynebacterium casei LMG S-19264T (=DSM 44701T), isolated from a smear-ripened cheese.</title>
        <authorList>
            <consortium name="US DOE Joint Genome Institute (JGI-PGF)"/>
            <person name="Walter F."/>
            <person name="Albersmeier A."/>
            <person name="Kalinowski J."/>
            <person name="Ruckert C."/>
        </authorList>
    </citation>
    <scope>NUCLEOTIDE SEQUENCE</scope>
    <source>
        <strain evidence="2">JCM 3276</strain>
    </source>
</reference>
<dbReference type="EMBL" id="BMRB01000001">
    <property type="protein sequence ID" value="GGS19354.1"/>
    <property type="molecule type" value="Genomic_DNA"/>
</dbReference>
<dbReference type="Gene3D" id="3.10.450.50">
    <property type="match status" value="1"/>
</dbReference>
<reference evidence="2" key="2">
    <citation type="submission" date="2020-09" db="EMBL/GenBank/DDBJ databases">
        <authorList>
            <person name="Sun Q."/>
            <person name="Ohkuma M."/>
        </authorList>
    </citation>
    <scope>NUCLEOTIDE SEQUENCE</scope>
    <source>
        <strain evidence="2">JCM 3276</strain>
    </source>
</reference>
<dbReference type="AlphaFoldDB" id="A0A918G4L8"/>
<dbReference type="Pfam" id="PF12680">
    <property type="entry name" value="SnoaL_2"/>
    <property type="match status" value="1"/>
</dbReference>
<evidence type="ECO:0000313" key="2">
    <source>
        <dbReference type="EMBL" id="GGS19354.1"/>
    </source>
</evidence>
<accession>A0A918G4L8</accession>
<dbReference type="RefSeq" id="WP_189209052.1">
    <property type="nucleotide sequence ID" value="NZ_BMRB01000001.1"/>
</dbReference>
<gene>
    <name evidence="2" type="ORF">GCM10010171_09930</name>
</gene>
<name>A0A918G4L8_9PSEU</name>
<evidence type="ECO:0000259" key="1">
    <source>
        <dbReference type="Pfam" id="PF12680"/>
    </source>
</evidence>
<sequence length="121" mass="12872">MSDLKELVDRYIQLWNTTDAETRAAQAAEVLTDDVVFVDPVMEVQGPAAISAGIGAVLEQVPGHELTLLGAVDAHHGIARFRWQIAPAGGGESVIEGFDVVVAEEGRLKGIYGFIDKMPAA</sequence>
<protein>
    <recommendedName>
        <fullName evidence="1">SnoaL-like domain-containing protein</fullName>
    </recommendedName>
</protein>
<keyword evidence="3" id="KW-1185">Reference proteome</keyword>
<comment type="caution">
    <text evidence="2">The sequence shown here is derived from an EMBL/GenBank/DDBJ whole genome shotgun (WGS) entry which is preliminary data.</text>
</comment>
<proteinExistence type="predicted"/>
<dbReference type="InterPro" id="IPR032710">
    <property type="entry name" value="NTF2-like_dom_sf"/>
</dbReference>
<evidence type="ECO:0000313" key="3">
    <source>
        <dbReference type="Proteomes" id="UP000660680"/>
    </source>
</evidence>
<organism evidence="2 3">
    <name type="scientific">Actinokineospora fastidiosa</name>
    <dbReference type="NCBI Taxonomy" id="1816"/>
    <lineage>
        <taxon>Bacteria</taxon>
        <taxon>Bacillati</taxon>
        <taxon>Actinomycetota</taxon>
        <taxon>Actinomycetes</taxon>
        <taxon>Pseudonocardiales</taxon>
        <taxon>Pseudonocardiaceae</taxon>
        <taxon>Actinokineospora</taxon>
    </lineage>
</organism>
<feature type="domain" description="SnoaL-like" evidence="1">
    <location>
        <begin position="8"/>
        <end position="108"/>
    </location>
</feature>
<dbReference type="InterPro" id="IPR037401">
    <property type="entry name" value="SnoaL-like"/>
</dbReference>
<dbReference type="Proteomes" id="UP000660680">
    <property type="component" value="Unassembled WGS sequence"/>
</dbReference>